<evidence type="ECO:0000256" key="6">
    <source>
        <dbReference type="ARBA" id="ARBA00023163"/>
    </source>
</evidence>
<evidence type="ECO:0000259" key="11">
    <source>
        <dbReference type="PROSITE" id="PS50109"/>
    </source>
</evidence>
<dbReference type="Proteomes" id="UP001597013">
    <property type="component" value="Unassembled WGS sequence"/>
</dbReference>
<accession>A0ABW3N3L1</accession>
<proteinExistence type="predicted"/>
<keyword evidence="13" id="KW-0067">ATP-binding</keyword>
<dbReference type="InterPro" id="IPR011006">
    <property type="entry name" value="CheY-like_superfamily"/>
</dbReference>
<dbReference type="GO" id="GO:0005524">
    <property type="term" value="F:ATP binding"/>
    <property type="evidence" value="ECO:0007669"/>
    <property type="project" value="UniProtKB-KW"/>
</dbReference>
<dbReference type="RefSeq" id="WP_386127969.1">
    <property type="nucleotide sequence ID" value="NZ_JBHTJL010000009.1"/>
</dbReference>
<dbReference type="InterPro" id="IPR015943">
    <property type="entry name" value="WD40/YVTN_repeat-like_dom_sf"/>
</dbReference>
<dbReference type="EC" id="2.7.13.3" evidence="2"/>
<dbReference type="Pfam" id="PF07494">
    <property type="entry name" value="Reg_prop"/>
    <property type="match status" value="1"/>
</dbReference>
<keyword evidence="8" id="KW-0812">Transmembrane</keyword>
<keyword evidence="8" id="KW-1133">Transmembrane helix</keyword>
<dbReference type="SUPFAM" id="SSF46689">
    <property type="entry name" value="Homeodomain-like"/>
    <property type="match status" value="1"/>
</dbReference>
<dbReference type="InterPro" id="IPR011123">
    <property type="entry name" value="Y_Y_Y"/>
</dbReference>
<evidence type="ECO:0000256" key="7">
    <source>
        <dbReference type="PROSITE-ProRule" id="PRU00169"/>
    </source>
</evidence>
<evidence type="ECO:0000313" key="14">
    <source>
        <dbReference type="Proteomes" id="UP001597013"/>
    </source>
</evidence>
<dbReference type="PROSITE" id="PS50109">
    <property type="entry name" value="HIS_KIN"/>
    <property type="match status" value="1"/>
</dbReference>
<dbReference type="InterPro" id="IPR003594">
    <property type="entry name" value="HATPase_dom"/>
</dbReference>
<dbReference type="SUPFAM" id="SSF55874">
    <property type="entry name" value="ATPase domain of HSP90 chaperone/DNA topoisomerase II/histidine kinase"/>
    <property type="match status" value="1"/>
</dbReference>
<dbReference type="Pfam" id="PF00512">
    <property type="entry name" value="HisKA"/>
    <property type="match status" value="1"/>
</dbReference>
<keyword evidence="5" id="KW-0238">DNA-binding</keyword>
<dbReference type="EMBL" id="JBHTJL010000009">
    <property type="protein sequence ID" value="MFD1062267.1"/>
    <property type="molecule type" value="Genomic_DNA"/>
</dbReference>
<dbReference type="Gene3D" id="3.40.50.2300">
    <property type="match status" value="1"/>
</dbReference>
<dbReference type="SUPFAM" id="SSF47384">
    <property type="entry name" value="Homodimeric domain of signal transducing histidine kinase"/>
    <property type="match status" value="1"/>
</dbReference>
<feature type="transmembrane region" description="Helical" evidence="8">
    <location>
        <begin position="760"/>
        <end position="782"/>
    </location>
</feature>
<keyword evidence="13" id="KW-0547">Nucleotide-binding</keyword>
<dbReference type="PROSITE" id="PS50110">
    <property type="entry name" value="RESPONSE_REGULATORY"/>
    <property type="match status" value="1"/>
</dbReference>
<dbReference type="InterPro" id="IPR009057">
    <property type="entry name" value="Homeodomain-like_sf"/>
</dbReference>
<dbReference type="InterPro" id="IPR001789">
    <property type="entry name" value="Sig_transdc_resp-reg_receiver"/>
</dbReference>
<evidence type="ECO:0000256" key="1">
    <source>
        <dbReference type="ARBA" id="ARBA00000085"/>
    </source>
</evidence>
<dbReference type="InterPro" id="IPR018060">
    <property type="entry name" value="HTH_AraC"/>
</dbReference>
<dbReference type="InterPro" id="IPR004358">
    <property type="entry name" value="Sig_transdc_His_kin-like_C"/>
</dbReference>
<dbReference type="SMART" id="SM00448">
    <property type="entry name" value="REC"/>
    <property type="match status" value="1"/>
</dbReference>
<feature type="domain" description="HTH araC/xylS-type" evidence="10">
    <location>
        <begin position="1193"/>
        <end position="1292"/>
    </location>
</feature>
<keyword evidence="9" id="KW-0732">Signal</keyword>
<organism evidence="13 14">
    <name type="scientific">Winogradskyella litorisediminis</name>
    <dbReference type="NCBI Taxonomy" id="1156618"/>
    <lineage>
        <taxon>Bacteria</taxon>
        <taxon>Pseudomonadati</taxon>
        <taxon>Bacteroidota</taxon>
        <taxon>Flavobacteriia</taxon>
        <taxon>Flavobacteriales</taxon>
        <taxon>Flavobacteriaceae</taxon>
        <taxon>Winogradskyella</taxon>
    </lineage>
</organism>
<reference evidence="14" key="1">
    <citation type="journal article" date="2019" name="Int. J. Syst. Evol. Microbiol.">
        <title>The Global Catalogue of Microorganisms (GCM) 10K type strain sequencing project: providing services to taxonomists for standard genome sequencing and annotation.</title>
        <authorList>
            <consortium name="The Broad Institute Genomics Platform"/>
            <consortium name="The Broad Institute Genome Sequencing Center for Infectious Disease"/>
            <person name="Wu L."/>
            <person name="Ma J."/>
        </authorList>
    </citation>
    <scope>NUCLEOTIDE SEQUENCE [LARGE SCALE GENOMIC DNA]</scope>
    <source>
        <strain evidence="14">CCUG 62215</strain>
    </source>
</reference>
<evidence type="ECO:0000256" key="5">
    <source>
        <dbReference type="ARBA" id="ARBA00023125"/>
    </source>
</evidence>
<dbReference type="Gene3D" id="1.10.287.130">
    <property type="match status" value="1"/>
</dbReference>
<dbReference type="SUPFAM" id="SSF52172">
    <property type="entry name" value="CheY-like"/>
    <property type="match status" value="1"/>
</dbReference>
<dbReference type="InterPro" id="IPR035986">
    <property type="entry name" value="PKD_dom_sf"/>
</dbReference>
<protein>
    <recommendedName>
        <fullName evidence="2">histidine kinase</fullName>
        <ecNumber evidence="2">2.7.13.3</ecNumber>
    </recommendedName>
</protein>
<dbReference type="Pfam" id="PF12833">
    <property type="entry name" value="HTH_18"/>
    <property type="match status" value="1"/>
</dbReference>
<keyword evidence="6" id="KW-0804">Transcription</keyword>
<feature type="chain" id="PRO_5045536403" description="histidine kinase" evidence="9">
    <location>
        <begin position="23"/>
        <end position="1297"/>
    </location>
</feature>
<evidence type="ECO:0000259" key="10">
    <source>
        <dbReference type="PROSITE" id="PS01124"/>
    </source>
</evidence>
<dbReference type="InterPro" id="IPR011047">
    <property type="entry name" value="Quinoprotein_ADH-like_sf"/>
</dbReference>
<feature type="domain" description="Histidine kinase" evidence="11">
    <location>
        <begin position="796"/>
        <end position="1011"/>
    </location>
</feature>
<evidence type="ECO:0000313" key="13">
    <source>
        <dbReference type="EMBL" id="MFD1062267.1"/>
    </source>
</evidence>
<evidence type="ECO:0000256" key="3">
    <source>
        <dbReference type="ARBA" id="ARBA00022553"/>
    </source>
</evidence>
<dbReference type="Pfam" id="PF00072">
    <property type="entry name" value="Response_reg"/>
    <property type="match status" value="1"/>
</dbReference>
<dbReference type="Gene3D" id="3.30.565.10">
    <property type="entry name" value="Histidine kinase-like ATPase, C-terminal domain"/>
    <property type="match status" value="1"/>
</dbReference>
<feature type="modified residue" description="4-aspartylphosphate" evidence="7">
    <location>
        <position position="1094"/>
    </location>
</feature>
<dbReference type="PROSITE" id="PS00041">
    <property type="entry name" value="HTH_ARAC_FAMILY_1"/>
    <property type="match status" value="1"/>
</dbReference>
<comment type="caution">
    <text evidence="13">The sequence shown here is derived from an EMBL/GenBank/DDBJ whole genome shotgun (WGS) entry which is preliminary data.</text>
</comment>
<dbReference type="InterPro" id="IPR036097">
    <property type="entry name" value="HisK_dim/P_sf"/>
</dbReference>
<dbReference type="CDD" id="cd00082">
    <property type="entry name" value="HisKA"/>
    <property type="match status" value="1"/>
</dbReference>
<dbReference type="InterPro" id="IPR013783">
    <property type="entry name" value="Ig-like_fold"/>
</dbReference>
<gene>
    <name evidence="13" type="ORF">ACFQ1Q_03335</name>
</gene>
<keyword evidence="8" id="KW-0472">Membrane</keyword>
<dbReference type="InterPro" id="IPR036890">
    <property type="entry name" value="HATPase_C_sf"/>
</dbReference>
<keyword evidence="14" id="KW-1185">Reference proteome</keyword>
<evidence type="ECO:0000256" key="8">
    <source>
        <dbReference type="SAM" id="Phobius"/>
    </source>
</evidence>
<dbReference type="Pfam" id="PF07495">
    <property type="entry name" value="Y_Y_Y"/>
    <property type="match status" value="1"/>
</dbReference>
<dbReference type="SMART" id="SM00342">
    <property type="entry name" value="HTH_ARAC"/>
    <property type="match status" value="1"/>
</dbReference>
<dbReference type="Gene3D" id="2.60.40.10">
    <property type="entry name" value="Immunoglobulins"/>
    <property type="match status" value="1"/>
</dbReference>
<dbReference type="Pfam" id="PF02518">
    <property type="entry name" value="HATPase_c"/>
    <property type="match status" value="1"/>
</dbReference>
<dbReference type="SMART" id="SM00388">
    <property type="entry name" value="HisKA"/>
    <property type="match status" value="1"/>
</dbReference>
<evidence type="ECO:0000256" key="4">
    <source>
        <dbReference type="ARBA" id="ARBA00023015"/>
    </source>
</evidence>
<dbReference type="PANTHER" id="PTHR43547">
    <property type="entry name" value="TWO-COMPONENT HISTIDINE KINASE"/>
    <property type="match status" value="1"/>
</dbReference>
<dbReference type="SMART" id="SM00387">
    <property type="entry name" value="HATPase_c"/>
    <property type="match status" value="1"/>
</dbReference>
<evidence type="ECO:0000256" key="9">
    <source>
        <dbReference type="SAM" id="SignalP"/>
    </source>
</evidence>
<dbReference type="CDD" id="cd00146">
    <property type="entry name" value="PKD"/>
    <property type="match status" value="1"/>
</dbReference>
<name>A0ABW3N3L1_9FLAO</name>
<dbReference type="InterPro" id="IPR003661">
    <property type="entry name" value="HisK_dim/P_dom"/>
</dbReference>
<dbReference type="PRINTS" id="PR00344">
    <property type="entry name" value="BCTRLSENSOR"/>
</dbReference>
<dbReference type="SUPFAM" id="SSF49299">
    <property type="entry name" value="PKD domain"/>
    <property type="match status" value="1"/>
</dbReference>
<dbReference type="InterPro" id="IPR005467">
    <property type="entry name" value="His_kinase_dom"/>
</dbReference>
<dbReference type="PROSITE" id="PS01124">
    <property type="entry name" value="HTH_ARAC_FAMILY_2"/>
    <property type="match status" value="1"/>
</dbReference>
<dbReference type="InterPro" id="IPR018062">
    <property type="entry name" value="HTH_AraC-typ_CS"/>
</dbReference>
<dbReference type="Gene3D" id="1.10.10.60">
    <property type="entry name" value="Homeodomain-like"/>
    <property type="match status" value="1"/>
</dbReference>
<dbReference type="InterPro" id="IPR011110">
    <property type="entry name" value="Reg_prop"/>
</dbReference>
<comment type="catalytic activity">
    <reaction evidence="1">
        <text>ATP + protein L-histidine = ADP + protein N-phospho-L-histidine.</text>
        <dbReference type="EC" id="2.7.13.3"/>
    </reaction>
</comment>
<dbReference type="PANTHER" id="PTHR43547:SF2">
    <property type="entry name" value="HYBRID SIGNAL TRANSDUCTION HISTIDINE KINASE C"/>
    <property type="match status" value="1"/>
</dbReference>
<feature type="domain" description="Response regulatory" evidence="12">
    <location>
        <begin position="1046"/>
        <end position="1161"/>
    </location>
</feature>
<dbReference type="SUPFAM" id="SSF50998">
    <property type="entry name" value="Quinoprotein alcohol dehydrogenase-like"/>
    <property type="match status" value="2"/>
</dbReference>
<evidence type="ECO:0000259" key="12">
    <source>
        <dbReference type="PROSITE" id="PS50110"/>
    </source>
</evidence>
<sequence length="1297" mass="146816">MKIIRYTLLFTLFCIISINAQSSIEFQQLIGKNTPTPSITYGIESDSIGNIWIASEEGVLKHNSKSYVTYNSYRGLPSILNNRIKEIFVDSKQRVWIGSEKGVGLYNKDFDRFDYVQSTSELNPSLVEVIIEDEEKNIWVGAYNGLWKYDNETKKLHRKLEGHNIEALASINRKIVFGTSKGAFIFNTDRSLDEINADIKNVRSIVNIDDVLFIGTKSGELFKTDLTASSATQIQFNFDLSDAITDIIKDSDNTILLATDGEGIFRLNSEFKKIAHFTEDPNNPFSISSNGIYDIEYGKEDILWIATYGGGLNYLKSSDAIFENIRHKINNKNSLLANFTRSIAEDNKGNVWFGTKKGISVWNKSTNKWKHITNFGNNNDSDDAIVLAMTLRANYMWVGTYNKGLYKIDVDDLKPIRISKNSKADIIEKAYAVFKDSNGNIWAGGIEKGLTVFSKDNQVSTYPIQQIKSITELQNGDILAAGRRGVYRINHSKETFGLIENLIPDQSFLAYATINSVLQLSKNKLVLATNGEGLVFYNLETKEVKKITKENGMPSDVVQGVLLSDSNQIWASTTSGIVNLNIKGKDTIINVYDKKDGLASTEYNYGSFYKFKDGTLAFGGVDGVTSFNPKNIKMEGYKPNLVFETFKLSNELILPGKEPLNKHINLTDDINIEHYNNSFELEFAGVSQRLSSKLKYSWILDGFDEDWSKPGSNSIATYTNINPGNYTFKVKAINKYGVSSDVRDIQITVNAPWWATKKAYLIYVLLLIGLLYAIVHFTSVIIKKKNADEQIDFFNNITHEIKTPLTILISSLDNVTEDVSSGKDSKKRIKTTVKRINSLFEQMLNFQKVTTEDNLNLNITEIDVFASIQQRINNFKPLTEEHDITIEFNNTWNESLFFGKDNFDKIILNLLSNAIKYSHKGGTIQINTSKTANGEFKLEVIDNGIGIPKDQQKHILKRYFRARNVINSQRVGTGLGLMMVKKILEKTEGSISFTSQENKGTTFIVFIKNLKEDYNKSLVSAENTVAKNDIEAEPNQDELSELSDSKILIVEDNDELRDVLSRTLGNYFQVFEAKNGIEGLEMASTMFPNIIITDLIMPEMDGMQMAKKLKEDISLNHIPVFMLTVLQNSEQKLESIETGISEYLEKPVDIKYLLAKITNTLKWQNKLKKKFIHQGDVESAEIFRNKNDQDFLMQLEEKVIENIENENFSVHDLSGSFGMSRTSLYMKLKTLIDLSPQDFIIHTKLKRAKSLLVKGNLSIKEVAYRSGFSNPKYFSTSFKKFYGMTPSGFIDSLKKDK</sequence>
<feature type="signal peptide" evidence="9">
    <location>
        <begin position="1"/>
        <end position="22"/>
    </location>
</feature>
<dbReference type="CDD" id="cd00075">
    <property type="entry name" value="HATPase"/>
    <property type="match status" value="1"/>
</dbReference>
<dbReference type="Gene3D" id="2.130.10.10">
    <property type="entry name" value="YVTN repeat-like/Quinoprotein amine dehydrogenase"/>
    <property type="match status" value="2"/>
</dbReference>
<keyword evidence="4" id="KW-0805">Transcription regulation</keyword>
<keyword evidence="3 7" id="KW-0597">Phosphoprotein</keyword>
<evidence type="ECO:0000256" key="2">
    <source>
        <dbReference type="ARBA" id="ARBA00012438"/>
    </source>
</evidence>